<gene>
    <name evidence="3" type="ordered locus">Gura_1474</name>
</gene>
<dbReference type="EMBL" id="CP000698">
    <property type="protein sequence ID" value="ABQ25673.1"/>
    <property type="molecule type" value="Genomic_DNA"/>
</dbReference>
<dbReference type="InterPro" id="IPR013783">
    <property type="entry name" value="Ig-like_fold"/>
</dbReference>
<reference evidence="3 4" key="1">
    <citation type="submission" date="2007-05" db="EMBL/GenBank/DDBJ databases">
        <title>Complete sequence of Geobacter uraniireducens Rf4.</title>
        <authorList>
            <consortium name="US DOE Joint Genome Institute"/>
            <person name="Copeland A."/>
            <person name="Lucas S."/>
            <person name="Lapidus A."/>
            <person name="Barry K."/>
            <person name="Detter J.C."/>
            <person name="Glavina del Rio T."/>
            <person name="Hammon N."/>
            <person name="Israni S."/>
            <person name="Dalin E."/>
            <person name="Tice H."/>
            <person name="Pitluck S."/>
            <person name="Chertkov O."/>
            <person name="Brettin T."/>
            <person name="Bruce D."/>
            <person name="Han C."/>
            <person name="Schmutz J."/>
            <person name="Larimer F."/>
            <person name="Land M."/>
            <person name="Hauser L."/>
            <person name="Kyrpides N."/>
            <person name="Mikhailova N."/>
            <person name="Shelobolina E."/>
            <person name="Aklujkar M."/>
            <person name="Lovley D."/>
            <person name="Richardson P."/>
        </authorList>
    </citation>
    <scope>NUCLEOTIDE SEQUENCE [LARGE SCALE GENOMIC DNA]</scope>
    <source>
        <strain evidence="3 4">Rf4</strain>
    </source>
</reference>
<dbReference type="Proteomes" id="UP000006695">
    <property type="component" value="Chromosome"/>
</dbReference>
<name>A5GE18_GEOUR</name>
<feature type="chain" id="PRO_5002683445" description="Bacterial Ig-like domain-containing protein" evidence="1">
    <location>
        <begin position="27"/>
        <end position="383"/>
    </location>
</feature>
<feature type="domain" description="Bacterial Ig-like" evidence="2">
    <location>
        <begin position="252"/>
        <end position="311"/>
    </location>
</feature>
<feature type="signal peptide" evidence="1">
    <location>
        <begin position="1"/>
        <end position="26"/>
    </location>
</feature>
<dbReference type="InterPro" id="IPR044016">
    <property type="entry name" value="Big_13"/>
</dbReference>
<dbReference type="HOGENOM" id="CLU_721134_0_0_7"/>
<dbReference type="Pfam" id="PF19077">
    <property type="entry name" value="Big_13"/>
    <property type="match status" value="1"/>
</dbReference>
<keyword evidence="1" id="KW-0732">Signal</keyword>
<evidence type="ECO:0000313" key="3">
    <source>
        <dbReference type="EMBL" id="ABQ25673.1"/>
    </source>
</evidence>
<dbReference type="RefSeq" id="WP_011938388.1">
    <property type="nucleotide sequence ID" value="NC_009483.1"/>
</dbReference>
<evidence type="ECO:0000313" key="4">
    <source>
        <dbReference type="Proteomes" id="UP000006695"/>
    </source>
</evidence>
<evidence type="ECO:0000259" key="2">
    <source>
        <dbReference type="Pfam" id="PF19077"/>
    </source>
</evidence>
<keyword evidence="4" id="KW-1185">Reference proteome</keyword>
<dbReference type="STRING" id="351605.Gura_1474"/>
<dbReference type="AlphaFoldDB" id="A5GE18"/>
<protein>
    <recommendedName>
        <fullName evidence="2">Bacterial Ig-like domain-containing protein</fullName>
    </recommendedName>
</protein>
<proteinExistence type="predicted"/>
<sequence>MKKTGLMLTIFLLLAAMFFSLKTAFASTDGFYNLSEVTSTWEGTDASRTKSPTADYDYTYGDESNLSYNLPWSFNFYGQPYSQINVDTNGNVWFGATGSAHSFNLTNTGRGAVIAAWNNDLSSYYYGGVFVQHKTNPERVVIEWQTETYTEEGFHRPNTFEVVLFPDGSIRMDYKSFSTTNGDDFGSGISNSNGANFISNSSAYGSAFTLTGRSFQVTETTDPAVIVAPVISPINVTIQTISGTTRGFINGAAITVSVDTSATIGPVIYPTSTTWRFTASGLTEGTNNISVSATDANGNPVTSTVPVFIDTIPPTVQILSPVGVVNKFPVVNYTVSDGTVTVTVDGEMVHKVSGDHLDPLPTGGHMLRVEARDLAGNVGFADS</sequence>
<organism evidence="3 4">
    <name type="scientific">Geotalea uraniireducens (strain Rf4)</name>
    <name type="common">Geobacter uraniireducens</name>
    <dbReference type="NCBI Taxonomy" id="351605"/>
    <lineage>
        <taxon>Bacteria</taxon>
        <taxon>Pseudomonadati</taxon>
        <taxon>Thermodesulfobacteriota</taxon>
        <taxon>Desulfuromonadia</taxon>
        <taxon>Geobacterales</taxon>
        <taxon>Geobacteraceae</taxon>
        <taxon>Geotalea</taxon>
    </lineage>
</organism>
<dbReference type="OrthoDB" id="6244278at2"/>
<dbReference type="Gene3D" id="2.60.40.10">
    <property type="entry name" value="Immunoglobulins"/>
    <property type="match status" value="1"/>
</dbReference>
<evidence type="ECO:0000256" key="1">
    <source>
        <dbReference type="SAM" id="SignalP"/>
    </source>
</evidence>
<dbReference type="KEGG" id="gur:Gura_1474"/>
<accession>A5GE18</accession>